<dbReference type="PaxDb" id="3635-A0A1U8IE77"/>
<reference evidence="2" key="2">
    <citation type="submission" date="2025-08" db="UniProtKB">
        <authorList>
            <consortium name="RefSeq"/>
        </authorList>
    </citation>
    <scope>IDENTIFICATION</scope>
</reference>
<reference evidence="1" key="1">
    <citation type="journal article" date="2020" name="Nat. Genet.">
        <title>Genomic diversifications of five Gossypium allopolyploid species and their impact on cotton improvement.</title>
        <authorList>
            <person name="Chen Z.J."/>
            <person name="Sreedasyam A."/>
            <person name="Ando A."/>
            <person name="Song Q."/>
            <person name="De Santiago L.M."/>
            <person name="Hulse-Kemp A.M."/>
            <person name="Ding M."/>
            <person name="Ye W."/>
            <person name="Kirkbride R.C."/>
            <person name="Jenkins J."/>
            <person name="Plott C."/>
            <person name="Lovell J."/>
            <person name="Lin Y.M."/>
            <person name="Vaughn R."/>
            <person name="Liu B."/>
            <person name="Simpson S."/>
            <person name="Scheffler B.E."/>
            <person name="Wen L."/>
            <person name="Saski C.A."/>
            <person name="Grover C.E."/>
            <person name="Hu G."/>
            <person name="Conover J.L."/>
            <person name="Carlson J.W."/>
            <person name="Shu S."/>
            <person name="Boston L.B."/>
            <person name="Williams M."/>
            <person name="Peterson D.G."/>
            <person name="McGee K."/>
            <person name="Jones D.C."/>
            <person name="Wendel J.F."/>
            <person name="Stelly D.M."/>
            <person name="Grimwood J."/>
            <person name="Schmutz J."/>
        </authorList>
    </citation>
    <scope>NUCLEOTIDE SEQUENCE [LARGE SCALE GENOMIC DNA]</scope>
    <source>
        <strain evidence="1">cv. TM-1</strain>
    </source>
</reference>
<dbReference type="InterPro" id="IPR021109">
    <property type="entry name" value="Peptidase_aspartic_dom_sf"/>
</dbReference>
<gene>
    <name evidence="2" type="primary">LOC107895786</name>
</gene>
<dbReference type="KEGG" id="ghi:107895786"/>
<organism evidence="1 2">
    <name type="scientific">Gossypium hirsutum</name>
    <name type="common">Upland cotton</name>
    <name type="synonym">Gossypium mexicanum</name>
    <dbReference type="NCBI Taxonomy" id="3635"/>
    <lineage>
        <taxon>Eukaryota</taxon>
        <taxon>Viridiplantae</taxon>
        <taxon>Streptophyta</taxon>
        <taxon>Embryophyta</taxon>
        <taxon>Tracheophyta</taxon>
        <taxon>Spermatophyta</taxon>
        <taxon>Magnoliopsida</taxon>
        <taxon>eudicotyledons</taxon>
        <taxon>Gunneridae</taxon>
        <taxon>Pentapetalae</taxon>
        <taxon>rosids</taxon>
        <taxon>malvids</taxon>
        <taxon>Malvales</taxon>
        <taxon>Malvaceae</taxon>
        <taxon>Malvoideae</taxon>
        <taxon>Gossypium</taxon>
    </lineage>
</organism>
<protein>
    <recommendedName>
        <fullName evidence="3">Retrovirus-related Pol polyprotein from transposon opus</fullName>
    </recommendedName>
</protein>
<accession>A0A1U8IE77</accession>
<dbReference type="PANTHER" id="PTHR33067:SF39">
    <property type="entry name" value="TRANSCRIPTION FACTOR INTERACTOR AND REGULATOR CCHC(ZN) FAMILY"/>
    <property type="match status" value="1"/>
</dbReference>
<dbReference type="Proteomes" id="UP000818029">
    <property type="component" value="Chromosome D06"/>
</dbReference>
<evidence type="ECO:0000313" key="1">
    <source>
        <dbReference type="Proteomes" id="UP000818029"/>
    </source>
</evidence>
<dbReference type="GeneID" id="107895786"/>
<evidence type="ECO:0008006" key="3">
    <source>
        <dbReference type="Google" id="ProtNLM"/>
    </source>
</evidence>
<name>A0A1U8IE77_GOSHI</name>
<evidence type="ECO:0000313" key="2">
    <source>
        <dbReference type="RefSeq" id="XP_016676501.1"/>
    </source>
</evidence>
<dbReference type="RefSeq" id="XP_016676501.1">
    <property type="nucleotide sequence ID" value="XM_016821012.1"/>
</dbReference>
<dbReference type="AlphaFoldDB" id="A0A1U8IE77"/>
<dbReference type="Gene3D" id="2.40.70.10">
    <property type="entry name" value="Acid Proteases"/>
    <property type="match status" value="1"/>
</dbReference>
<proteinExistence type="predicted"/>
<dbReference type="CDD" id="cd00303">
    <property type="entry name" value="retropepsin_like"/>
    <property type="match status" value="1"/>
</dbReference>
<keyword evidence="1" id="KW-1185">Reference proteome</keyword>
<dbReference type="PANTHER" id="PTHR33067">
    <property type="entry name" value="RNA-DIRECTED DNA POLYMERASE-RELATED"/>
    <property type="match status" value="1"/>
</dbReference>
<sequence>MKDFFSKKKKLTNIETITLTEGCSAILTNKLPLKLKDPGSFFIPCSINNHYLGKALCDLGASINLFPLSAFIKLRIGHMKPTAMTLQLANRSLAQPEGQIKDVLFHVDKFTFSANFIILDCEADKEVLIILGQPFLAIGRTLIDVYNRELTMRLNDEQVTFSVFESVHHKDKAESHTVDVLDDLIEEELKNQSTVIAEEIAVTSEAASLDNCGSVVEASKVEIKHRWQIESLDLTNRTTLIFKPSIEKAPTLELKPLPPHLKYIFLGNHNTLPVIISATLDETQEKKLTHIIKQHKRAIA</sequence>